<sequence>MVFYKLMERDSSSSSDTAIITEQRHVQISFRIRKMAEERTGLRTAHRLGQEAAKHVREGLDLPSCLPGSSCTGLASVGGR</sequence>
<dbReference type="AlphaFoldDB" id="A6HHP6"/>
<evidence type="ECO:0000313" key="1">
    <source>
        <dbReference type="EMBL" id="EDM05552.1"/>
    </source>
</evidence>
<protein>
    <submittedName>
        <fullName evidence="1">RCG33326</fullName>
    </submittedName>
</protein>
<dbReference type="EMBL" id="CH473948">
    <property type="protein sequence ID" value="EDM05552.1"/>
    <property type="molecule type" value="Genomic_DNA"/>
</dbReference>
<name>A6HHP6_RAT</name>
<reference evidence="1 2" key="1">
    <citation type="submission" date="2005-07" db="EMBL/GenBank/DDBJ databases">
        <authorList>
            <person name="Mural R.J."/>
            <person name="Li P.W."/>
            <person name="Adams M.D."/>
            <person name="Amanatides P.G."/>
            <person name="Baden-Tillson H."/>
            <person name="Barnstead M."/>
            <person name="Chin S.H."/>
            <person name="Dew I."/>
            <person name="Evans C.A."/>
            <person name="Ferriera S."/>
            <person name="Flanigan M."/>
            <person name="Fosler C."/>
            <person name="Glodek A."/>
            <person name="Gu Z."/>
            <person name="Holt R.A."/>
            <person name="Jennings D."/>
            <person name="Kraft C.L."/>
            <person name="Lu F."/>
            <person name="Nguyen T."/>
            <person name="Nusskern D.R."/>
            <person name="Pfannkoch C.M."/>
            <person name="Sitter C."/>
            <person name="Sutton G.G."/>
            <person name="Venter J.C."/>
            <person name="Wang Z."/>
            <person name="Woodage T."/>
            <person name="Zheng X.H."/>
            <person name="Zhong F."/>
        </authorList>
    </citation>
    <scope>NUCLEOTIDE SEQUENCE [LARGE SCALE GENOMIC DNA]</scope>
    <source>
        <strain>BN</strain>
        <strain evidence="2">Sprague-Dawley</strain>
    </source>
</reference>
<organism evidence="1 2">
    <name type="scientific">Rattus norvegicus</name>
    <name type="common">Rat</name>
    <dbReference type="NCBI Taxonomy" id="10116"/>
    <lineage>
        <taxon>Eukaryota</taxon>
        <taxon>Metazoa</taxon>
        <taxon>Chordata</taxon>
        <taxon>Craniata</taxon>
        <taxon>Vertebrata</taxon>
        <taxon>Euteleostomi</taxon>
        <taxon>Mammalia</taxon>
        <taxon>Eutheria</taxon>
        <taxon>Euarchontoglires</taxon>
        <taxon>Glires</taxon>
        <taxon>Rodentia</taxon>
        <taxon>Myomorpha</taxon>
        <taxon>Muroidea</taxon>
        <taxon>Muridae</taxon>
        <taxon>Murinae</taxon>
        <taxon>Rattus</taxon>
    </lineage>
</organism>
<accession>A6HHP6</accession>
<evidence type="ECO:0000313" key="2">
    <source>
        <dbReference type="Proteomes" id="UP000234681"/>
    </source>
</evidence>
<proteinExistence type="predicted"/>
<gene>
    <name evidence="1" type="ORF">rCG_33326</name>
</gene>
<dbReference type="Proteomes" id="UP000234681">
    <property type="component" value="Chromosome 10"/>
</dbReference>